<dbReference type="EMBL" id="CAMGYJ010000011">
    <property type="protein sequence ID" value="CAI0564033.1"/>
    <property type="molecule type" value="Genomic_DNA"/>
</dbReference>
<protein>
    <recommendedName>
        <fullName evidence="6">Myb-like domain-containing protein</fullName>
    </recommendedName>
</protein>
<keyword evidence="3" id="KW-0862">Zinc</keyword>
<dbReference type="InterPro" id="IPR013083">
    <property type="entry name" value="Znf_RING/FYVE/PHD"/>
</dbReference>
<reference evidence="4" key="1">
    <citation type="submission" date="2022-08" db="EMBL/GenBank/DDBJ databases">
        <authorList>
            <person name="Gutierrez-Valencia J."/>
        </authorList>
    </citation>
    <scope>NUCLEOTIDE SEQUENCE</scope>
</reference>
<dbReference type="InterPro" id="IPR011011">
    <property type="entry name" value="Znf_FYVE_PHD"/>
</dbReference>
<dbReference type="Gene3D" id="3.30.40.10">
    <property type="entry name" value="Zinc/RING finger domain, C3HC4 (zinc finger)"/>
    <property type="match status" value="1"/>
</dbReference>
<proteinExistence type="predicted"/>
<name>A0AAV0RXY8_9ROSI</name>
<evidence type="ECO:0000256" key="3">
    <source>
        <dbReference type="ARBA" id="ARBA00022833"/>
    </source>
</evidence>
<organism evidence="4 5">
    <name type="scientific">Linum tenue</name>
    <dbReference type="NCBI Taxonomy" id="586396"/>
    <lineage>
        <taxon>Eukaryota</taxon>
        <taxon>Viridiplantae</taxon>
        <taxon>Streptophyta</taxon>
        <taxon>Embryophyta</taxon>
        <taxon>Tracheophyta</taxon>
        <taxon>Spermatophyta</taxon>
        <taxon>Magnoliopsida</taxon>
        <taxon>eudicotyledons</taxon>
        <taxon>Gunneridae</taxon>
        <taxon>Pentapetalae</taxon>
        <taxon>rosids</taxon>
        <taxon>fabids</taxon>
        <taxon>Malpighiales</taxon>
        <taxon>Linaceae</taxon>
        <taxon>Linum</taxon>
    </lineage>
</organism>
<evidence type="ECO:0008006" key="6">
    <source>
        <dbReference type="Google" id="ProtNLM"/>
    </source>
</evidence>
<evidence type="ECO:0000313" key="5">
    <source>
        <dbReference type="Proteomes" id="UP001154282"/>
    </source>
</evidence>
<dbReference type="Gene3D" id="1.10.10.60">
    <property type="entry name" value="Homeodomain-like"/>
    <property type="match status" value="1"/>
</dbReference>
<dbReference type="InterPro" id="IPR009057">
    <property type="entry name" value="Homeodomain-like_sf"/>
</dbReference>
<dbReference type="Proteomes" id="UP001154282">
    <property type="component" value="Unassembled WGS sequence"/>
</dbReference>
<keyword evidence="2" id="KW-0863">Zinc-finger</keyword>
<comment type="caution">
    <text evidence="4">The sequence shown here is derived from an EMBL/GenBank/DDBJ whole genome shotgun (WGS) entry which is preliminary data.</text>
</comment>
<dbReference type="SUPFAM" id="SSF57903">
    <property type="entry name" value="FYVE/PHD zinc finger"/>
    <property type="match status" value="1"/>
</dbReference>
<gene>
    <name evidence="4" type="ORF">LITE_LOCUS50069</name>
</gene>
<accession>A0AAV0RXY8</accession>
<evidence type="ECO:0000256" key="2">
    <source>
        <dbReference type="ARBA" id="ARBA00022771"/>
    </source>
</evidence>
<evidence type="ECO:0000313" key="4">
    <source>
        <dbReference type="EMBL" id="CAI0564033.1"/>
    </source>
</evidence>
<sequence length="865" mass="94568">MAGSKVLITYKRKLSSSGTGAAYRDGCYDSLSGGPNNGHISRASGHNQQIFPGCSVCGVGGNLLQCNDCDQLYHHHCIDSIIEPKHIHNGEKLSCRCEQQGSSGNESFRGPNEYAVGDLSESGINLKSVIPDNGGFGMETSRCLESFEKSSYTPQSSNGRNCNVEYETNSSIKEASNAAGNGSISTDLSCRLPCHFLGESKSKSLMTFSRRCKKKTKITMTDTKESDLQEYGLSLEKFSKSACSAASPRDYYTGPSTSQKLLQEELDTRTSSHQSQDEIKVDSADKWERAALEAENLVKEGEELRDSESVCKDDIPGPDHLLHPISETAMDNSDAAEDYSRIVLKDDIKDPCDSPVLDGQLQNHKCQEEPEVSACNLEKENMPGSGTDGTQPYPDLLEAPKSGCTPNFNVDLEISKDAANGASETHRDSQESMSIDQAAVAHEVSYSEPVESSNVRAGDSYQVHLITTTIGMPTSMQEIVPNSKDEGEAYPLFIEGAAKNNCLQLFSEERGKDSSPLGSVKPEGITGPMILEEVKVLPAENGHTQTSSISSGFSLDLDLSLHMDPKWGDYASGTPCPQLPPWKSNDENIRFAHTEVPEAFPNVGSSFLRQRILLDRIANRASRLHAQGGFQDRPDATLWSDQELDSLWIGVRRHGRDNWLAILRDPRLQFSPFRTLRDLALKWEEEQIKLLDGKHASRFNWHAMKEQVYVPGYPSATPCSDIHAEIYGKGELRCNSLPISSPFTSLVPRGNLPHWLKEVVSTPPRLMEIIPTKVISSIAHPGVTHITGPYSDSSETHIGVRNEMPGELQLSGGACCSAVPLATSYGVNKASLTSVYHVNKTDDVVTIDDDASSEETISDDHGSRI</sequence>
<evidence type="ECO:0000256" key="1">
    <source>
        <dbReference type="ARBA" id="ARBA00022723"/>
    </source>
</evidence>
<dbReference type="GO" id="GO:0008270">
    <property type="term" value="F:zinc ion binding"/>
    <property type="evidence" value="ECO:0007669"/>
    <property type="project" value="UniProtKB-KW"/>
</dbReference>
<dbReference type="SUPFAM" id="SSF46689">
    <property type="entry name" value="Homeodomain-like"/>
    <property type="match status" value="1"/>
</dbReference>
<keyword evidence="5" id="KW-1185">Reference proteome</keyword>
<dbReference type="AlphaFoldDB" id="A0AAV0RXY8"/>
<keyword evidence="1" id="KW-0479">Metal-binding</keyword>